<keyword evidence="2" id="KW-0001">2Fe-2S</keyword>
<evidence type="ECO:0000256" key="4">
    <source>
        <dbReference type="ARBA" id="ARBA00023002"/>
    </source>
</evidence>
<evidence type="ECO:0000256" key="5">
    <source>
        <dbReference type="ARBA" id="ARBA00023004"/>
    </source>
</evidence>
<dbReference type="EMBL" id="JARJLO010000318">
    <property type="protein sequence ID" value="MDF3872852.1"/>
    <property type="molecule type" value="Genomic_DNA"/>
</dbReference>
<evidence type="ECO:0000313" key="10">
    <source>
        <dbReference type="Proteomes" id="UP001217741"/>
    </source>
</evidence>
<evidence type="ECO:0000256" key="2">
    <source>
        <dbReference type="ARBA" id="ARBA00022714"/>
    </source>
</evidence>
<dbReference type="InterPro" id="IPR001041">
    <property type="entry name" value="2Fe-2S_ferredoxin-type"/>
</dbReference>
<dbReference type="InterPro" id="IPR012675">
    <property type="entry name" value="Beta-grasp_dom_sf"/>
</dbReference>
<sequence length="320" mass="34374">MLLPARNVRIAGKRTEALDVCSLELVDPAGGALPPFSAGSHIDVHLPNGLVRQYSLCNDPRERHRYSIAVLRDANSRGGSVAMHELEVGQDITISDPKNHFPLAQDSHHSLLFAGGIGITPVLCMAERLSNIGASFELHYCTRSPERTAFAERICGSAFAERTHFHHDDGDLSQKLDISAVVAQPRSGVHLYVCGPTGFMEAILGAARQAGWPEAALHREYFAAAAIDTSHDGSFEVQIASTGAVTRVAPDQTVVEALAGLGIEVPVSCEQGVCGTCLTRVLEGVPEHRDVYLTSDEQAKGDQFTPCCSRAKSTRLVLDL</sequence>
<evidence type="ECO:0000256" key="3">
    <source>
        <dbReference type="ARBA" id="ARBA00022723"/>
    </source>
</evidence>
<gene>
    <name evidence="9" type="ORF">P3W50_20620</name>
</gene>
<accession>A0AAW6PVU3</accession>
<comment type="caution">
    <text evidence="9">The sequence shown here is derived from an EMBL/GenBank/DDBJ whole genome shotgun (WGS) entry which is preliminary data.</text>
</comment>
<evidence type="ECO:0000313" key="9">
    <source>
        <dbReference type="EMBL" id="MDF3872852.1"/>
    </source>
</evidence>
<dbReference type="Gene3D" id="2.40.30.10">
    <property type="entry name" value="Translation factors"/>
    <property type="match status" value="1"/>
</dbReference>
<dbReference type="PROSITE" id="PS51384">
    <property type="entry name" value="FAD_FR"/>
    <property type="match status" value="1"/>
</dbReference>
<dbReference type="Gene3D" id="3.10.20.30">
    <property type="match status" value="1"/>
</dbReference>
<dbReference type="GO" id="GO:0046872">
    <property type="term" value="F:metal ion binding"/>
    <property type="evidence" value="ECO:0007669"/>
    <property type="project" value="UniProtKB-KW"/>
</dbReference>
<dbReference type="GO" id="GO:0051537">
    <property type="term" value="F:2 iron, 2 sulfur cluster binding"/>
    <property type="evidence" value="ECO:0007669"/>
    <property type="project" value="UniProtKB-KW"/>
</dbReference>
<dbReference type="PRINTS" id="PR00409">
    <property type="entry name" value="PHDIOXRDTASE"/>
</dbReference>
<dbReference type="Pfam" id="PF00111">
    <property type="entry name" value="Fer2"/>
    <property type="match status" value="1"/>
</dbReference>
<dbReference type="CDD" id="cd00207">
    <property type="entry name" value="fer2"/>
    <property type="match status" value="1"/>
</dbReference>
<dbReference type="GO" id="GO:0016491">
    <property type="term" value="F:oxidoreductase activity"/>
    <property type="evidence" value="ECO:0007669"/>
    <property type="project" value="UniProtKB-KW"/>
</dbReference>
<proteinExistence type="predicted"/>
<dbReference type="InterPro" id="IPR017938">
    <property type="entry name" value="Riboflavin_synthase-like_b-brl"/>
</dbReference>
<feature type="domain" description="FAD-binding FR-type" evidence="8">
    <location>
        <begin position="3"/>
        <end position="104"/>
    </location>
</feature>
<dbReference type="InterPro" id="IPR036010">
    <property type="entry name" value="2Fe-2S_ferredoxin-like_sf"/>
</dbReference>
<dbReference type="Proteomes" id="UP001217741">
    <property type="component" value="Unassembled WGS sequence"/>
</dbReference>
<name>A0AAW6PVU3_PSEPU</name>
<dbReference type="SUPFAM" id="SSF63380">
    <property type="entry name" value="Riboflavin synthase domain-like"/>
    <property type="match status" value="1"/>
</dbReference>
<dbReference type="InterPro" id="IPR017927">
    <property type="entry name" value="FAD-bd_FR_type"/>
</dbReference>
<dbReference type="SUPFAM" id="SSF54292">
    <property type="entry name" value="2Fe-2S ferredoxin-like"/>
    <property type="match status" value="1"/>
</dbReference>
<protein>
    <submittedName>
        <fullName evidence="9">PDR/VanB family oxidoreductase</fullName>
    </submittedName>
</protein>
<dbReference type="AlphaFoldDB" id="A0AAW6PVU3"/>
<keyword evidence="3" id="KW-0479">Metal-binding</keyword>
<dbReference type="InterPro" id="IPR050415">
    <property type="entry name" value="MRET"/>
</dbReference>
<feature type="domain" description="2Fe-2S ferredoxin-type" evidence="7">
    <location>
        <begin position="235"/>
        <end position="320"/>
    </location>
</feature>
<dbReference type="RefSeq" id="WP_236198260.1">
    <property type="nucleotide sequence ID" value="NZ_BQII01000071.1"/>
</dbReference>
<reference evidence="9" key="1">
    <citation type="submission" date="2023-03" db="EMBL/GenBank/DDBJ databases">
        <title>Draft assemblies of triclosan tolerant bacteria isolated from returned activated sludge.</title>
        <authorList>
            <person name="Van Hamelsveld S."/>
        </authorList>
    </citation>
    <scope>NUCLEOTIDE SEQUENCE</scope>
    <source>
        <strain evidence="9">GW210012_S60</strain>
    </source>
</reference>
<organism evidence="9 10">
    <name type="scientific">Pseudomonas putida</name>
    <name type="common">Arthrobacter siderocapsulatus</name>
    <dbReference type="NCBI Taxonomy" id="303"/>
    <lineage>
        <taxon>Bacteria</taxon>
        <taxon>Pseudomonadati</taxon>
        <taxon>Pseudomonadota</taxon>
        <taxon>Gammaproteobacteria</taxon>
        <taxon>Pseudomonadales</taxon>
        <taxon>Pseudomonadaceae</taxon>
        <taxon>Pseudomonas</taxon>
    </lineage>
</organism>
<keyword evidence="6" id="KW-0411">Iron-sulfur</keyword>
<dbReference type="SUPFAM" id="SSF52343">
    <property type="entry name" value="Ferredoxin reductase-like, C-terminal NADP-linked domain"/>
    <property type="match status" value="1"/>
</dbReference>
<dbReference type="PROSITE" id="PS51085">
    <property type="entry name" value="2FE2S_FER_2"/>
    <property type="match status" value="1"/>
</dbReference>
<keyword evidence="4" id="KW-0560">Oxidoreductase</keyword>
<evidence type="ECO:0000256" key="6">
    <source>
        <dbReference type="ARBA" id="ARBA00023014"/>
    </source>
</evidence>
<evidence type="ECO:0000259" key="7">
    <source>
        <dbReference type="PROSITE" id="PS51085"/>
    </source>
</evidence>
<evidence type="ECO:0000259" key="8">
    <source>
        <dbReference type="PROSITE" id="PS51384"/>
    </source>
</evidence>
<dbReference type="PROSITE" id="PS00197">
    <property type="entry name" value="2FE2S_FER_1"/>
    <property type="match status" value="1"/>
</dbReference>
<evidence type="ECO:0000256" key="1">
    <source>
        <dbReference type="ARBA" id="ARBA00022630"/>
    </source>
</evidence>
<dbReference type="InterPro" id="IPR039261">
    <property type="entry name" value="FNR_nucleotide-bd"/>
</dbReference>
<keyword evidence="5" id="KW-0408">Iron</keyword>
<dbReference type="InterPro" id="IPR006058">
    <property type="entry name" value="2Fe2S_fd_BS"/>
</dbReference>
<dbReference type="CDD" id="cd06185">
    <property type="entry name" value="PDR_like"/>
    <property type="match status" value="1"/>
</dbReference>
<dbReference type="PANTHER" id="PTHR47354">
    <property type="entry name" value="NADH OXIDOREDUCTASE HCR"/>
    <property type="match status" value="1"/>
</dbReference>
<dbReference type="PANTHER" id="PTHR47354:SF1">
    <property type="entry name" value="CARNITINE MONOOXYGENASE REDUCTASE SUBUNIT"/>
    <property type="match status" value="1"/>
</dbReference>
<keyword evidence="1" id="KW-0285">Flavoprotein</keyword>
<dbReference type="Gene3D" id="3.40.50.80">
    <property type="entry name" value="Nucleotide-binding domain of ferredoxin-NADP reductase (FNR) module"/>
    <property type="match status" value="1"/>
</dbReference>